<feature type="compositionally biased region" description="Polar residues" evidence="1">
    <location>
        <begin position="122"/>
        <end position="136"/>
    </location>
</feature>
<accession>A0A8X7CUN4</accession>
<keyword evidence="3" id="KW-1185">Reference proteome</keyword>
<feature type="compositionally biased region" description="Polar residues" evidence="1">
    <location>
        <begin position="143"/>
        <end position="161"/>
    </location>
</feature>
<sequence>MIHYCWRKGRDSDSYASSPLKDMSESMVGSAIMNPHKHGNQNPLTLTKSQTEIWRNLIENEIDGDGDRVGKRMKLERWMYQKCDCCPEEGTEQKKKKSKRERRSTPKGMQSQADKQREMNNDTKVPTPSSKSNSPRKTPIMSPFSSSNKLKESAASSQYSIPWSAGDDKKLHSLYTFDSHAKFSQEGKEKKHRKKSKSRKSKESEPKDAGNKNMSELFNL</sequence>
<feature type="compositionally biased region" description="Basic and acidic residues" evidence="1">
    <location>
        <begin position="180"/>
        <end position="189"/>
    </location>
</feature>
<dbReference type="OrthoDB" id="6435548at2759"/>
<gene>
    <name evidence="2" type="primary">AVEN_146783_1</name>
    <name evidence="2" type="ORF">TNIN_404441</name>
</gene>
<evidence type="ECO:0000256" key="1">
    <source>
        <dbReference type="SAM" id="MobiDB-lite"/>
    </source>
</evidence>
<feature type="region of interest" description="Disordered" evidence="1">
    <location>
        <begin position="89"/>
        <end position="166"/>
    </location>
</feature>
<name>A0A8X7CUN4_9ARAC</name>
<feature type="region of interest" description="Disordered" evidence="1">
    <location>
        <begin position="180"/>
        <end position="220"/>
    </location>
</feature>
<dbReference type="EMBL" id="BMAV01023254">
    <property type="protein sequence ID" value="GFY78877.1"/>
    <property type="molecule type" value="Genomic_DNA"/>
</dbReference>
<feature type="compositionally biased region" description="Basic and acidic residues" evidence="1">
    <location>
        <begin position="201"/>
        <end position="210"/>
    </location>
</feature>
<dbReference type="Proteomes" id="UP000886998">
    <property type="component" value="Unassembled WGS sequence"/>
</dbReference>
<feature type="compositionally biased region" description="Basic residues" evidence="1">
    <location>
        <begin position="190"/>
        <end position="200"/>
    </location>
</feature>
<comment type="caution">
    <text evidence="2">The sequence shown here is derived from an EMBL/GenBank/DDBJ whole genome shotgun (WGS) entry which is preliminary data.</text>
</comment>
<proteinExistence type="predicted"/>
<organism evidence="2 3">
    <name type="scientific">Trichonephila inaurata madagascariensis</name>
    <dbReference type="NCBI Taxonomy" id="2747483"/>
    <lineage>
        <taxon>Eukaryota</taxon>
        <taxon>Metazoa</taxon>
        <taxon>Ecdysozoa</taxon>
        <taxon>Arthropoda</taxon>
        <taxon>Chelicerata</taxon>
        <taxon>Arachnida</taxon>
        <taxon>Araneae</taxon>
        <taxon>Araneomorphae</taxon>
        <taxon>Entelegynae</taxon>
        <taxon>Araneoidea</taxon>
        <taxon>Nephilidae</taxon>
        <taxon>Trichonephila</taxon>
        <taxon>Trichonephila inaurata</taxon>
    </lineage>
</organism>
<protein>
    <submittedName>
        <fullName evidence="2">Uncharacterized protein</fullName>
    </submittedName>
</protein>
<dbReference type="AlphaFoldDB" id="A0A8X7CUN4"/>
<evidence type="ECO:0000313" key="2">
    <source>
        <dbReference type="EMBL" id="GFY78877.1"/>
    </source>
</evidence>
<evidence type="ECO:0000313" key="3">
    <source>
        <dbReference type="Proteomes" id="UP000886998"/>
    </source>
</evidence>
<reference evidence="2" key="1">
    <citation type="submission" date="2020-08" db="EMBL/GenBank/DDBJ databases">
        <title>Multicomponent nature underlies the extraordinary mechanical properties of spider dragline silk.</title>
        <authorList>
            <person name="Kono N."/>
            <person name="Nakamura H."/>
            <person name="Mori M."/>
            <person name="Yoshida Y."/>
            <person name="Ohtoshi R."/>
            <person name="Malay A.D."/>
            <person name="Moran D.A.P."/>
            <person name="Tomita M."/>
            <person name="Numata K."/>
            <person name="Arakawa K."/>
        </authorList>
    </citation>
    <scope>NUCLEOTIDE SEQUENCE</scope>
</reference>